<dbReference type="GO" id="GO:0015288">
    <property type="term" value="F:porin activity"/>
    <property type="evidence" value="ECO:0007669"/>
    <property type="project" value="UniProtKB-KW"/>
</dbReference>
<keyword evidence="4" id="KW-1134">Transmembrane beta strand</keyword>
<keyword evidence="8" id="KW-0626">Porin</keyword>
<keyword evidence="14" id="KW-1185">Reference proteome</keyword>
<evidence type="ECO:0000259" key="12">
    <source>
        <dbReference type="Pfam" id="PF13609"/>
    </source>
</evidence>
<dbReference type="GO" id="GO:0009279">
    <property type="term" value="C:cell outer membrane"/>
    <property type="evidence" value="ECO:0007669"/>
    <property type="project" value="UniProtKB-SubCell"/>
</dbReference>
<dbReference type="EMBL" id="JACHXD010000004">
    <property type="protein sequence ID" value="MBB3118696.1"/>
    <property type="molecule type" value="Genomic_DNA"/>
</dbReference>
<dbReference type="InterPro" id="IPR001702">
    <property type="entry name" value="Porin_Gram-ve"/>
</dbReference>
<evidence type="ECO:0000313" key="13">
    <source>
        <dbReference type="EMBL" id="MBB3118696.1"/>
    </source>
</evidence>
<feature type="chain" id="PRO_5031251679" evidence="11">
    <location>
        <begin position="19"/>
        <end position="328"/>
    </location>
</feature>
<dbReference type="PRINTS" id="PR00184">
    <property type="entry name" value="NEISSPPORIN"/>
</dbReference>
<sequence length="328" mass="34313">MKKFALTLLALSCSAAYAESNITVYGVADVGFSRETGGPTGSKSIISSGVGSGSRLGFKGKEDLGGGMAAIFTVESGINMDNGTSGQGGLTFGRQSWVGLTGKFGTLTMGRQYSPYYKVIRDIADPFGDGFAGAAGNIMVGNFRMSNSVSYQAPQTGPFSGEFAYGFGEVAGDSKKNRVMSGMVNYANGPVNVALAHNRREDETGKDFARNTILGASYKVGQFTLHGAQAANRAIGGANSRDTLLGVAFDQGPHRVAVSAILHNDRSNVNQDAKQYAVGYAYAFSPRTDVYTSYGHVNNRNGAAFTIGNATESGSGNAAFNLGLRHVF</sequence>
<proteinExistence type="predicted"/>
<keyword evidence="10" id="KW-0998">Cell outer membrane</keyword>
<dbReference type="RefSeq" id="WP_183440605.1">
    <property type="nucleotide sequence ID" value="NZ_JACHXD010000004.1"/>
</dbReference>
<organism evidence="13 14">
    <name type="scientific">Pseudoduganella violacea</name>
    <dbReference type="NCBI Taxonomy" id="1715466"/>
    <lineage>
        <taxon>Bacteria</taxon>
        <taxon>Pseudomonadati</taxon>
        <taxon>Pseudomonadota</taxon>
        <taxon>Betaproteobacteria</taxon>
        <taxon>Burkholderiales</taxon>
        <taxon>Oxalobacteraceae</taxon>
        <taxon>Telluria group</taxon>
        <taxon>Pseudoduganella</taxon>
    </lineage>
</organism>
<name>A0A7W5B8W5_9BURK</name>
<dbReference type="InterPro" id="IPR050298">
    <property type="entry name" value="Gram-neg_bact_OMP"/>
</dbReference>
<dbReference type="InterPro" id="IPR033900">
    <property type="entry name" value="Gram_neg_porin_domain"/>
</dbReference>
<feature type="domain" description="Porin" evidence="12">
    <location>
        <begin position="5"/>
        <end position="301"/>
    </location>
</feature>
<keyword evidence="6 11" id="KW-0732">Signal</keyword>
<comment type="caution">
    <text evidence="13">The sequence shown here is derived from an EMBL/GenBank/DDBJ whole genome shotgun (WGS) entry which is preliminary data.</text>
</comment>
<evidence type="ECO:0000256" key="4">
    <source>
        <dbReference type="ARBA" id="ARBA00022452"/>
    </source>
</evidence>
<evidence type="ECO:0000256" key="1">
    <source>
        <dbReference type="ARBA" id="ARBA00004571"/>
    </source>
</evidence>
<dbReference type="InterPro" id="IPR002299">
    <property type="entry name" value="Porin_Neis"/>
</dbReference>
<dbReference type="AlphaFoldDB" id="A0A7W5B8W5"/>
<dbReference type="PRINTS" id="PR00182">
    <property type="entry name" value="ECOLNEIPORIN"/>
</dbReference>
<protein>
    <submittedName>
        <fullName evidence="13">Putative porin</fullName>
    </submittedName>
</protein>
<keyword evidence="3" id="KW-0813">Transport</keyword>
<dbReference type="PANTHER" id="PTHR34501">
    <property type="entry name" value="PROTEIN YDDL-RELATED"/>
    <property type="match status" value="1"/>
</dbReference>
<dbReference type="SUPFAM" id="SSF56935">
    <property type="entry name" value="Porins"/>
    <property type="match status" value="1"/>
</dbReference>
<dbReference type="Gene3D" id="2.40.160.10">
    <property type="entry name" value="Porin"/>
    <property type="match status" value="1"/>
</dbReference>
<feature type="signal peptide" evidence="11">
    <location>
        <begin position="1"/>
        <end position="18"/>
    </location>
</feature>
<gene>
    <name evidence="13" type="ORF">FHS03_001741</name>
</gene>
<keyword evidence="7" id="KW-0406">Ion transport</keyword>
<dbReference type="GO" id="GO:0046930">
    <property type="term" value="C:pore complex"/>
    <property type="evidence" value="ECO:0007669"/>
    <property type="project" value="UniProtKB-KW"/>
</dbReference>
<dbReference type="Pfam" id="PF13609">
    <property type="entry name" value="Porin_4"/>
    <property type="match status" value="1"/>
</dbReference>
<dbReference type="PANTHER" id="PTHR34501:SF9">
    <property type="entry name" value="MAJOR OUTER MEMBRANE PROTEIN P.IA"/>
    <property type="match status" value="1"/>
</dbReference>
<evidence type="ECO:0000256" key="7">
    <source>
        <dbReference type="ARBA" id="ARBA00023065"/>
    </source>
</evidence>
<accession>A0A7W5B8W5</accession>
<evidence type="ECO:0000256" key="9">
    <source>
        <dbReference type="ARBA" id="ARBA00023136"/>
    </source>
</evidence>
<evidence type="ECO:0000256" key="8">
    <source>
        <dbReference type="ARBA" id="ARBA00023114"/>
    </source>
</evidence>
<reference evidence="13 14" key="1">
    <citation type="submission" date="2020-08" db="EMBL/GenBank/DDBJ databases">
        <title>Genomic Encyclopedia of Type Strains, Phase III (KMG-III): the genomes of soil and plant-associated and newly described type strains.</title>
        <authorList>
            <person name="Whitman W."/>
        </authorList>
    </citation>
    <scope>NUCLEOTIDE SEQUENCE [LARGE SCALE GENOMIC DNA]</scope>
    <source>
        <strain evidence="13 14">CECT 8897</strain>
    </source>
</reference>
<comment type="subunit">
    <text evidence="2">Homotrimer.</text>
</comment>
<dbReference type="Proteomes" id="UP000541535">
    <property type="component" value="Unassembled WGS sequence"/>
</dbReference>
<comment type="subcellular location">
    <subcellularLocation>
        <location evidence="1">Cell outer membrane</location>
        <topology evidence="1">Multi-pass membrane protein</topology>
    </subcellularLocation>
</comment>
<keyword evidence="5" id="KW-0812">Transmembrane</keyword>
<evidence type="ECO:0000256" key="5">
    <source>
        <dbReference type="ARBA" id="ARBA00022692"/>
    </source>
</evidence>
<evidence type="ECO:0000256" key="6">
    <source>
        <dbReference type="ARBA" id="ARBA00022729"/>
    </source>
</evidence>
<dbReference type="GO" id="GO:0034220">
    <property type="term" value="P:monoatomic ion transmembrane transport"/>
    <property type="evidence" value="ECO:0007669"/>
    <property type="project" value="InterPro"/>
</dbReference>
<dbReference type="CDD" id="cd00342">
    <property type="entry name" value="gram_neg_porins"/>
    <property type="match status" value="1"/>
</dbReference>
<evidence type="ECO:0000256" key="10">
    <source>
        <dbReference type="ARBA" id="ARBA00023237"/>
    </source>
</evidence>
<evidence type="ECO:0000256" key="2">
    <source>
        <dbReference type="ARBA" id="ARBA00011233"/>
    </source>
</evidence>
<evidence type="ECO:0000256" key="11">
    <source>
        <dbReference type="SAM" id="SignalP"/>
    </source>
</evidence>
<keyword evidence="9" id="KW-0472">Membrane</keyword>
<evidence type="ECO:0000256" key="3">
    <source>
        <dbReference type="ARBA" id="ARBA00022448"/>
    </source>
</evidence>
<dbReference type="InterPro" id="IPR023614">
    <property type="entry name" value="Porin_dom_sf"/>
</dbReference>
<evidence type="ECO:0000313" key="14">
    <source>
        <dbReference type="Proteomes" id="UP000541535"/>
    </source>
</evidence>